<feature type="compositionally biased region" description="Polar residues" evidence="11">
    <location>
        <begin position="244"/>
        <end position="262"/>
    </location>
</feature>
<comment type="similarity">
    <text evidence="1 10">Belongs to the proteasome subunit S1 family.</text>
</comment>
<feature type="compositionally biased region" description="Low complexity" evidence="11">
    <location>
        <begin position="829"/>
        <end position="846"/>
    </location>
</feature>
<comment type="function">
    <text evidence="8">Acts as a regulatory subunit of the 26 proteasome which is involved in the ATP-dependent degradation of ubiquitinated proteins.</text>
</comment>
<dbReference type="Pfam" id="PF21505">
    <property type="entry name" value="RPN2_N"/>
    <property type="match status" value="1"/>
</dbReference>
<reference evidence="15 17" key="1">
    <citation type="submission" date="2024-02" db="EMBL/GenBank/DDBJ databases">
        <authorList>
            <person name="Vignale AGUSTIN F."/>
            <person name="Sosa J E."/>
            <person name="Modenutti C."/>
        </authorList>
    </citation>
    <scope>NUCLEOTIDE SEQUENCE [LARGE SCALE GENOMIC DNA]</scope>
</reference>
<dbReference type="InterPro" id="IPR016024">
    <property type="entry name" value="ARM-type_fold"/>
</dbReference>
<dbReference type="InterPro" id="IPR002015">
    <property type="entry name" value="Proteasome/cyclosome_rpt"/>
</dbReference>
<evidence type="ECO:0000313" key="15">
    <source>
        <dbReference type="EMBL" id="CAK9141456.1"/>
    </source>
</evidence>
<dbReference type="Pfam" id="PF18004">
    <property type="entry name" value="RPN2_C"/>
    <property type="match status" value="1"/>
</dbReference>
<keyword evidence="2" id="KW-1017">Isopeptide bond</keyword>
<feature type="region of interest" description="Disordered" evidence="11">
    <location>
        <begin position="817"/>
        <end position="872"/>
    </location>
</feature>
<dbReference type="AlphaFoldDB" id="A0ABC8R8Y1"/>
<feature type="compositionally biased region" description="Basic and acidic residues" evidence="11">
    <location>
        <begin position="818"/>
        <end position="828"/>
    </location>
</feature>
<evidence type="ECO:0000256" key="1">
    <source>
        <dbReference type="ARBA" id="ARBA00006308"/>
    </source>
</evidence>
<keyword evidence="17" id="KW-1185">Reference proteome</keyword>
<dbReference type="PIRSF" id="PIRSF015947">
    <property type="entry name" value="26S_Psome_Rpn2"/>
    <property type="match status" value="1"/>
</dbReference>
<sequence length="965" mass="104993">MNASVFLSCSESLYEDEEFDHRQLAGLLVSKVFYYLGELNDSLVYALGAGPLFDVSEDSDYVHTLLSKAIDEYASLKTKAAESNEAADVDPRLEAIVERMLDKCIVDGRYQQAIGTAIECRRLDKLEEAITRSDNVHATLSYCINVSHSFVNLREYRREVLRLLVKVYQKLPSPDYLSICQCLMFLDEPEGVAGILEKLLFSENKEDALLAFQIAFDLLENEHQAFLLKVRDRLSDPKLHPSEPEQSGSAEPDSIQNGSASASEEVRMMDETQASNGNVPNVDPREAIYAEKFAKIKGILSGETSIWLALQFLYSHNKSDLLILKTIKQSVEMRNSVCHSATIYANAIMHAGTTVDTFLRENLDWLSRATNWAKFSATAGLGVIHRGQLGKGRLLMTPYLPQGGAGGGGSPYSEGGALYALGLIHANHGEGIKQFLRDSLRSTNVEVIQHGACLGLGLAALGTADEDIYDDIKNVLYMDSAVAGEAAGISMGLLMVGTASEKAGEMLAYAHETQHEKIIRGLALGIALTVYGREEEADTLIEQMTRDQDPILRYGGMYALALAYRGTANNKAIRQLLHFAVSDVSDDVRRTAVLALGFVLYSEPEQTPRIVSLLSESYNPHVRYGAALAVGISCAGTSLSEAISLLEPLTSDVVDFVRQGALIAMAMVMVQISEASDPRVGAFRRQLEKIILDKHEDTMSKMGAILASGILDAGGRNVTIKLLSKTKHDRMTAVVGLAVFSQFWYWYPLIYFVSLAFSPTAFIGLNYDLKVPRFEFLSHAKQSLFEYPKPTTVATASSAVKLPTAVLSTSARAKARASKKELDQKTNAEKSSAAESSAVGSNSGKGKSSDDKNGDSMQVDSPVEKKAEPEPSFEILTNPARVVPAQEKFIKFLEDSRYIPVNLASSGFVLLKDLRPTEPEVLSLTDAPSSTASATSGSAAGQQGSASAMAVDEEPPPPQPFEYTA</sequence>
<evidence type="ECO:0000256" key="7">
    <source>
        <dbReference type="ARBA" id="ARBA00022990"/>
    </source>
</evidence>
<dbReference type="SUPFAM" id="SSF48371">
    <property type="entry name" value="ARM repeat"/>
    <property type="match status" value="1"/>
</dbReference>
<evidence type="ECO:0000256" key="5">
    <source>
        <dbReference type="ARBA" id="ARBA00022843"/>
    </source>
</evidence>
<keyword evidence="12" id="KW-0472">Membrane</keyword>
<evidence type="ECO:0000256" key="6">
    <source>
        <dbReference type="ARBA" id="ARBA00022942"/>
    </source>
</evidence>
<keyword evidence="7" id="KW-0007">Acetylation</keyword>
<evidence type="ECO:0000313" key="16">
    <source>
        <dbReference type="EMBL" id="CAK9163810.1"/>
    </source>
</evidence>
<dbReference type="Gene3D" id="1.25.10.10">
    <property type="entry name" value="Leucine-rich Repeat Variant"/>
    <property type="match status" value="1"/>
</dbReference>
<evidence type="ECO:0000259" key="13">
    <source>
        <dbReference type="Pfam" id="PF18004"/>
    </source>
</evidence>
<dbReference type="Pfam" id="PF13646">
    <property type="entry name" value="HEAT_2"/>
    <property type="match status" value="1"/>
</dbReference>
<feature type="domain" description="26S proteasome non-ATPase regulatory subunit 1/RPN2 N-terminal" evidence="14">
    <location>
        <begin position="11"/>
        <end position="317"/>
    </location>
</feature>
<protein>
    <recommendedName>
        <fullName evidence="10">26S proteasome non-ATPase regulatory subunit 1 homolog</fullName>
    </recommendedName>
</protein>
<feature type="domain" description="26S proteasome regulatory subunit RPN2 C-terminal" evidence="13">
    <location>
        <begin position="760"/>
        <end position="922"/>
    </location>
</feature>
<dbReference type="EMBL" id="CAUOFW020001136">
    <property type="protein sequence ID" value="CAK9141456.1"/>
    <property type="molecule type" value="Genomic_DNA"/>
</dbReference>
<organism evidence="15 17">
    <name type="scientific">Ilex paraguariensis</name>
    <name type="common">yerba mate</name>
    <dbReference type="NCBI Taxonomy" id="185542"/>
    <lineage>
        <taxon>Eukaryota</taxon>
        <taxon>Viridiplantae</taxon>
        <taxon>Streptophyta</taxon>
        <taxon>Embryophyta</taxon>
        <taxon>Tracheophyta</taxon>
        <taxon>Spermatophyta</taxon>
        <taxon>Magnoliopsida</taxon>
        <taxon>eudicotyledons</taxon>
        <taxon>Gunneridae</taxon>
        <taxon>Pentapetalae</taxon>
        <taxon>asterids</taxon>
        <taxon>campanulids</taxon>
        <taxon>Aquifoliales</taxon>
        <taxon>Aquifoliaceae</taxon>
        <taxon>Ilex</taxon>
    </lineage>
</organism>
<dbReference type="GO" id="GO:0042176">
    <property type="term" value="P:regulation of protein catabolic process"/>
    <property type="evidence" value="ECO:0007669"/>
    <property type="project" value="UniProtKB-UniRule"/>
</dbReference>
<comment type="subunit">
    <text evidence="9">Component of the 19S regulatory particle (RP/PA700) base subcomplex of the 26S proteasome. The 26S proteasome is composed of a core protease (CP), known as the 20S proteasome, capped at one or both ends by the 19S regulatory particle (RP/PA700). The RP/PA700 complex is composed of at least 17 different subunits in two subcomplexes, the base and the lid, which form the portions proximal and distal to the 20S proteolytic core, respectively.</text>
</comment>
<feature type="transmembrane region" description="Helical" evidence="12">
    <location>
        <begin position="744"/>
        <end position="765"/>
    </location>
</feature>
<dbReference type="GO" id="GO:0030234">
    <property type="term" value="F:enzyme regulator activity"/>
    <property type="evidence" value="ECO:0007669"/>
    <property type="project" value="UniProtKB-UniRule"/>
</dbReference>
<dbReference type="PANTHER" id="PTHR10943:SF2">
    <property type="entry name" value="26S PROTEASOME NON-ATPASE REGULATORY SUBUNIT 1"/>
    <property type="match status" value="1"/>
</dbReference>
<name>A0ABC8R8Y1_9AQUA</name>
<dbReference type="InterPro" id="IPR040623">
    <property type="entry name" value="RPN2_C"/>
</dbReference>
<feature type="region of interest" description="Disordered" evidence="11">
    <location>
        <begin position="923"/>
        <end position="965"/>
    </location>
</feature>
<dbReference type="InterPro" id="IPR011989">
    <property type="entry name" value="ARM-like"/>
</dbReference>
<evidence type="ECO:0000256" key="4">
    <source>
        <dbReference type="ARBA" id="ARBA00022737"/>
    </source>
</evidence>
<feature type="region of interest" description="Disordered" evidence="11">
    <location>
        <begin position="237"/>
        <end position="265"/>
    </location>
</feature>
<keyword evidence="12" id="KW-1133">Transmembrane helix</keyword>
<dbReference type="FunFam" id="1.25.10.10:FF:000048">
    <property type="entry name" value="26S proteasome non-ATPase regulatory subunit 1 homolog"/>
    <property type="match status" value="1"/>
</dbReference>
<comment type="function">
    <text evidence="10">Acts as a regulatory subunit of the 26S proteasome which is involved in the ATP-dependent degradation of ubiquitinated proteins.</text>
</comment>
<proteinExistence type="inferred from homology"/>
<dbReference type="PANTHER" id="PTHR10943">
    <property type="entry name" value="26S PROTEASOME NON-ATPASE REGULATORY SUBUNIT"/>
    <property type="match status" value="1"/>
</dbReference>
<feature type="compositionally biased region" description="Pro residues" evidence="11">
    <location>
        <begin position="956"/>
        <end position="965"/>
    </location>
</feature>
<keyword evidence="12" id="KW-0812">Transmembrane</keyword>
<evidence type="ECO:0000259" key="14">
    <source>
        <dbReference type="Pfam" id="PF21505"/>
    </source>
</evidence>
<evidence type="ECO:0000256" key="10">
    <source>
        <dbReference type="PIRNR" id="PIRNR015947"/>
    </source>
</evidence>
<evidence type="ECO:0000256" key="3">
    <source>
        <dbReference type="ARBA" id="ARBA00022553"/>
    </source>
</evidence>
<evidence type="ECO:0000256" key="11">
    <source>
        <dbReference type="SAM" id="MobiDB-lite"/>
    </source>
</evidence>
<evidence type="ECO:0000256" key="8">
    <source>
        <dbReference type="ARBA" id="ARBA00057191"/>
    </source>
</evidence>
<evidence type="ECO:0000256" key="12">
    <source>
        <dbReference type="SAM" id="Phobius"/>
    </source>
</evidence>
<dbReference type="Pfam" id="PF01851">
    <property type="entry name" value="PC_rep"/>
    <property type="match status" value="1"/>
</dbReference>
<dbReference type="InterPro" id="IPR016642">
    <property type="entry name" value="26S_Psome_Rpn2"/>
</dbReference>
<dbReference type="GO" id="GO:0008540">
    <property type="term" value="C:proteasome regulatory particle, base subcomplex"/>
    <property type="evidence" value="ECO:0007669"/>
    <property type="project" value="UniProtKB-UniRule"/>
</dbReference>
<keyword evidence="4" id="KW-0677">Repeat</keyword>
<evidence type="ECO:0000256" key="9">
    <source>
        <dbReference type="ARBA" id="ARBA00061931"/>
    </source>
</evidence>
<gene>
    <name evidence="16" type="ORF">ILEXP_LOCUS32871</name>
    <name evidence="15" type="ORF">ILEXP_LOCUS9040</name>
</gene>
<comment type="caution">
    <text evidence="15">The sequence shown here is derived from an EMBL/GenBank/DDBJ whole genome shotgun (WGS) entry which is preliminary data.</text>
</comment>
<keyword evidence="5" id="KW-0832">Ubl conjugation</keyword>
<feature type="compositionally biased region" description="Low complexity" evidence="11">
    <location>
        <begin position="929"/>
        <end position="948"/>
    </location>
</feature>
<evidence type="ECO:0000313" key="17">
    <source>
        <dbReference type="Proteomes" id="UP001642360"/>
    </source>
</evidence>
<keyword evidence="3" id="KW-0597">Phosphoprotein</keyword>
<accession>A0ABC8R8Y1</accession>
<dbReference type="InterPro" id="IPR048570">
    <property type="entry name" value="PSMD1_RPN2_N"/>
</dbReference>
<dbReference type="Proteomes" id="UP001642360">
    <property type="component" value="Unassembled WGS sequence"/>
</dbReference>
<dbReference type="EMBL" id="CAUOFW020004100">
    <property type="protein sequence ID" value="CAK9163810.1"/>
    <property type="molecule type" value="Genomic_DNA"/>
</dbReference>
<evidence type="ECO:0000256" key="2">
    <source>
        <dbReference type="ARBA" id="ARBA00022499"/>
    </source>
</evidence>
<keyword evidence="6 10" id="KW-0647">Proteasome</keyword>